<dbReference type="Pfam" id="PF00487">
    <property type="entry name" value="FA_desaturase"/>
    <property type="match status" value="1"/>
</dbReference>
<keyword evidence="7 12" id="KW-1133">Transmembrane helix</keyword>
<gene>
    <name evidence="14" type="ORF">SAMN05444851_0224</name>
</gene>
<dbReference type="GO" id="GO:0004497">
    <property type="term" value="F:monooxygenase activity"/>
    <property type="evidence" value="ECO:0007669"/>
    <property type="project" value="UniProtKB-KW"/>
</dbReference>
<dbReference type="PANTHER" id="PTHR38674:SF1">
    <property type="entry name" value="ALKANE 1-MONOOXYGENASE 1"/>
    <property type="match status" value="1"/>
</dbReference>
<evidence type="ECO:0000256" key="7">
    <source>
        <dbReference type="ARBA" id="ARBA00022989"/>
    </source>
</evidence>
<feature type="transmembrane region" description="Helical" evidence="12">
    <location>
        <begin position="12"/>
        <end position="31"/>
    </location>
</feature>
<feature type="transmembrane region" description="Helical" evidence="12">
    <location>
        <begin position="227"/>
        <end position="252"/>
    </location>
</feature>
<protein>
    <submittedName>
        <fullName evidence="14">Alkane 1-monooxygenase</fullName>
    </submittedName>
</protein>
<evidence type="ECO:0000256" key="3">
    <source>
        <dbReference type="ARBA" id="ARBA00022475"/>
    </source>
</evidence>
<feature type="domain" description="Fatty acid desaturase" evidence="13">
    <location>
        <begin position="110"/>
        <end position="334"/>
    </location>
</feature>
<evidence type="ECO:0000256" key="2">
    <source>
        <dbReference type="ARBA" id="ARBA00010823"/>
    </source>
</evidence>
<dbReference type="GO" id="GO:0006629">
    <property type="term" value="P:lipid metabolic process"/>
    <property type="evidence" value="ECO:0007669"/>
    <property type="project" value="InterPro"/>
</dbReference>
<evidence type="ECO:0000256" key="10">
    <source>
        <dbReference type="ARBA" id="ARBA00023033"/>
    </source>
</evidence>
<keyword evidence="9" id="KW-0408">Iron</keyword>
<evidence type="ECO:0000256" key="11">
    <source>
        <dbReference type="ARBA" id="ARBA00023136"/>
    </source>
</evidence>
<reference evidence="14 15" key="1">
    <citation type="submission" date="2016-10" db="EMBL/GenBank/DDBJ databases">
        <authorList>
            <person name="de Groot N.N."/>
        </authorList>
    </citation>
    <scope>NUCLEOTIDE SEQUENCE [LARGE SCALE GENOMIC DNA]</scope>
    <source>
        <strain evidence="14 15">DSM 29439</strain>
    </source>
</reference>
<dbReference type="OrthoDB" id="4759734at2"/>
<dbReference type="GO" id="GO:0005886">
    <property type="term" value="C:plasma membrane"/>
    <property type="evidence" value="ECO:0007669"/>
    <property type="project" value="UniProtKB-SubCell"/>
</dbReference>
<keyword evidence="5 12" id="KW-0812">Transmembrane</keyword>
<dbReference type="AlphaFoldDB" id="A0A1I0MPL7"/>
<evidence type="ECO:0000313" key="15">
    <source>
        <dbReference type="Proteomes" id="UP000199650"/>
    </source>
</evidence>
<evidence type="ECO:0000256" key="5">
    <source>
        <dbReference type="ARBA" id="ARBA00022692"/>
    </source>
</evidence>
<proteinExistence type="inferred from homology"/>
<dbReference type="STRING" id="1173584.SAMN05444851_0224"/>
<dbReference type="Proteomes" id="UP000199650">
    <property type="component" value="Unassembled WGS sequence"/>
</dbReference>
<dbReference type="InterPro" id="IPR033885">
    <property type="entry name" value="AlkB/XylM"/>
</dbReference>
<evidence type="ECO:0000259" key="13">
    <source>
        <dbReference type="Pfam" id="PF00487"/>
    </source>
</evidence>
<evidence type="ECO:0000256" key="9">
    <source>
        <dbReference type="ARBA" id="ARBA00023004"/>
    </source>
</evidence>
<organism evidence="14 15">
    <name type="scientific">Aliiroseovarius sediminilitoris</name>
    <dbReference type="NCBI Taxonomy" id="1173584"/>
    <lineage>
        <taxon>Bacteria</taxon>
        <taxon>Pseudomonadati</taxon>
        <taxon>Pseudomonadota</taxon>
        <taxon>Alphaproteobacteria</taxon>
        <taxon>Rhodobacterales</taxon>
        <taxon>Paracoccaceae</taxon>
        <taxon>Aliiroseovarius</taxon>
    </lineage>
</organism>
<dbReference type="PANTHER" id="PTHR38674">
    <property type="entry name" value="ALKANE 1-MONOOXYGENASE 1"/>
    <property type="match status" value="1"/>
</dbReference>
<keyword evidence="4" id="KW-0997">Cell inner membrane</keyword>
<feature type="transmembrane region" description="Helical" evidence="12">
    <location>
        <begin position="43"/>
        <end position="60"/>
    </location>
</feature>
<evidence type="ECO:0000256" key="1">
    <source>
        <dbReference type="ARBA" id="ARBA00004429"/>
    </source>
</evidence>
<evidence type="ECO:0000256" key="6">
    <source>
        <dbReference type="ARBA" id="ARBA00022723"/>
    </source>
</evidence>
<keyword evidence="15" id="KW-1185">Reference proteome</keyword>
<dbReference type="EMBL" id="FOJB01000001">
    <property type="protein sequence ID" value="SEV90461.1"/>
    <property type="molecule type" value="Genomic_DNA"/>
</dbReference>
<keyword evidence="6" id="KW-0479">Metal-binding</keyword>
<dbReference type="RefSeq" id="WP_091427523.1">
    <property type="nucleotide sequence ID" value="NZ_FOJB01000001.1"/>
</dbReference>
<feature type="transmembrane region" description="Helical" evidence="12">
    <location>
        <begin position="108"/>
        <end position="126"/>
    </location>
</feature>
<keyword evidence="8" id="KW-0560">Oxidoreductase</keyword>
<comment type="similarity">
    <text evidence="2">Belongs to the fatty acid desaturase type 1 family. AlkB subfamily.</text>
</comment>
<evidence type="ECO:0000256" key="12">
    <source>
        <dbReference type="SAM" id="Phobius"/>
    </source>
</evidence>
<dbReference type="InterPro" id="IPR005804">
    <property type="entry name" value="FA_desaturase_dom"/>
</dbReference>
<keyword evidence="3" id="KW-1003">Cell membrane</keyword>
<name>A0A1I0MPL7_9RHOB</name>
<keyword evidence="10 14" id="KW-0503">Monooxygenase</keyword>
<dbReference type="GO" id="GO:0046872">
    <property type="term" value="F:metal ion binding"/>
    <property type="evidence" value="ECO:0007669"/>
    <property type="project" value="UniProtKB-KW"/>
</dbReference>
<evidence type="ECO:0000256" key="4">
    <source>
        <dbReference type="ARBA" id="ARBA00022519"/>
    </source>
</evidence>
<keyword evidence="11 12" id="KW-0472">Membrane</keyword>
<sequence>MVPASTVSRVRNAAPFGVSLLLPILVCIAAVKGGWYVLLPPLGTWWLYALLDAAIGRYTDNADPNTAEKDLFWYRLITLIWFPIQFVMIFGMVWYVTGADHLSLLEKFLVFFGVGVLSGSVGIVYAHELMHQSNRLERWLADLLLATVLYSHFRTEHLLVHHPYVGTTRDAVTARYNEGFHRYFLRVLHETPVSAWKAEKAMLARRGLSVMDGSNPFWRYGALQLTACILAVLIGGWLGLALFAFQGFIAIWQLELTNYVEHYGLTRKHLGDGKYESVMPHHSWNADHRASNWLLINLQRHSDHHYKPARRFPLLQTYPDSDAPQLPFGYPVMTVAALIPPVWRRVMNPRVRAWRKLHYPEITDWSAYKAGTLPPPGVR</sequence>
<feature type="transmembrane region" description="Helical" evidence="12">
    <location>
        <begin position="72"/>
        <end position="96"/>
    </location>
</feature>
<comment type="subcellular location">
    <subcellularLocation>
        <location evidence="1">Cell inner membrane</location>
        <topology evidence="1">Multi-pass membrane protein</topology>
    </subcellularLocation>
</comment>
<dbReference type="CDD" id="cd03512">
    <property type="entry name" value="Alkane-hydroxylase"/>
    <property type="match status" value="1"/>
</dbReference>
<accession>A0A1I0MPL7</accession>
<evidence type="ECO:0000313" key="14">
    <source>
        <dbReference type="EMBL" id="SEV90461.1"/>
    </source>
</evidence>
<evidence type="ECO:0000256" key="8">
    <source>
        <dbReference type="ARBA" id="ARBA00023002"/>
    </source>
</evidence>